<organism evidence="2 3">
    <name type="scientific">Helicobacter ganmani</name>
    <dbReference type="NCBI Taxonomy" id="60246"/>
    <lineage>
        <taxon>Bacteria</taxon>
        <taxon>Pseudomonadati</taxon>
        <taxon>Campylobacterota</taxon>
        <taxon>Epsilonproteobacteria</taxon>
        <taxon>Campylobacterales</taxon>
        <taxon>Helicobacteraceae</taxon>
        <taxon>Helicobacter</taxon>
    </lineage>
</organism>
<comment type="caution">
    <text evidence="2">The sequence shown here is derived from an EMBL/GenBank/DDBJ whole genome shotgun (WGS) entry which is preliminary data.</text>
</comment>
<dbReference type="InterPro" id="IPR007833">
    <property type="entry name" value="Capsule_polysaccharide_synth"/>
</dbReference>
<accession>A0A3D8IH93</accession>
<dbReference type="OrthoDB" id="5313897at2"/>
<keyword evidence="3" id="KW-1185">Reference proteome</keyword>
<dbReference type="GO" id="GO:0015774">
    <property type="term" value="P:polysaccharide transport"/>
    <property type="evidence" value="ECO:0007669"/>
    <property type="project" value="InterPro"/>
</dbReference>
<dbReference type="Pfam" id="PF05159">
    <property type="entry name" value="Capsule_synth"/>
    <property type="match status" value="1"/>
</dbReference>
<dbReference type="GO" id="GO:0000271">
    <property type="term" value="P:polysaccharide biosynthetic process"/>
    <property type="evidence" value="ECO:0007669"/>
    <property type="project" value="InterPro"/>
</dbReference>
<dbReference type="SUPFAM" id="SSF53448">
    <property type="entry name" value="Nucleotide-diphospho-sugar transferases"/>
    <property type="match status" value="1"/>
</dbReference>
<dbReference type="InterPro" id="IPR029044">
    <property type="entry name" value="Nucleotide-diphossugar_trans"/>
</dbReference>
<dbReference type="AlphaFoldDB" id="A0A3D8IH93"/>
<protein>
    <submittedName>
        <fullName evidence="2">Capsular biosynthesis protein</fullName>
    </submittedName>
</protein>
<dbReference type="InterPro" id="IPR019290">
    <property type="entry name" value="GlycosylTrfase-like_prok"/>
</dbReference>
<name>A0A3D8IH93_9HELI</name>
<dbReference type="EMBL" id="NXLS01000001">
    <property type="protein sequence ID" value="RDU64503.1"/>
    <property type="molecule type" value="Genomic_DNA"/>
</dbReference>
<dbReference type="RefSeq" id="WP_115550838.1">
    <property type="nucleotide sequence ID" value="NZ_CAQJPM010000026.1"/>
</dbReference>
<feature type="domain" description="Glycosyltransferase 2-like prokaryotic type" evidence="1">
    <location>
        <begin position="5"/>
        <end position="276"/>
    </location>
</feature>
<dbReference type="Proteomes" id="UP000256650">
    <property type="component" value="Unassembled WGS sequence"/>
</dbReference>
<dbReference type="GeneID" id="82534965"/>
<reference evidence="2 3" key="1">
    <citation type="submission" date="2018-04" db="EMBL/GenBank/DDBJ databases">
        <title>Novel Campyloabacter and Helicobacter Species and Strains.</title>
        <authorList>
            <person name="Mannion A.J."/>
            <person name="Shen Z."/>
            <person name="Fox J.G."/>
        </authorList>
    </citation>
    <scope>NUCLEOTIDE SEQUENCE [LARGE SCALE GENOMIC DNA]</scope>
    <source>
        <strain evidence="2 3">MIT 99-5101</strain>
    </source>
</reference>
<sequence>MQILSIIIPYGLSTERDFIAKRVIYKAKHLKSDEKVQYLFVEGYSSCSLQDSFELKDLIESQGHRYYKDTRQQENGAFSLASCRNYGARFVQTPTMMVLDVDYVFLDSTLDKILKLIQTKGIVENPASFLVLPCAFLNELGTQKFISGELKEEEIQSSIVFNDKTTLDFLTPTSSSIVLNTYTFLELGGYGDFVGFGYEDFDFLSRLLRHCATFEIMPKELKYFARNWNLKDFRGFRAWYALVGLEAMFYGISLVHLYHERPNQNGYLSANAINKNKKLFLSNLNRKSSLDPLICAKAREKVCILYSEKSNNYRILQKPCVFLGEPIAAEERMFFDEEEFNAQRFLDFKQKHAITRFLCLNPYAREQIAQIYQFMRENQIPFYVFERGAFPDAWFFDDSGFLCDSNNYDENLWNHEITSAQKDSTLQYIKGLLQSNVFLEDKNDIIAQDELKRTLGIRHKRVIFVPLQVECDTAILHFSPYFSYEEFLETLNELAGEYFKENVVFVCKKHPLGGDLDKKLYKNLIFAPDNCNFLSLIDLSEMCVLLNSGVGMYAMIAKKPAIVCARAFYAFDGLNLQAQSKEELKAQIDSVLQNGFEVNEAKMLAFIRYLREDFYSYLLGESVLLKRQDGNLFRRTTEFYFYQMNLGGQKFLQGKRFERQNYTLDSLCYLPFAHEINQDKNSFLQKKSKSGLFLAFLSWLEGFKSYRKLRKLLREPRNFFLDSKNPLFIPIKKLVSLSHRLPQP</sequence>
<evidence type="ECO:0000313" key="2">
    <source>
        <dbReference type="EMBL" id="RDU64503.1"/>
    </source>
</evidence>
<dbReference type="Gene3D" id="3.90.550.10">
    <property type="entry name" value="Spore Coat Polysaccharide Biosynthesis Protein SpsA, Chain A"/>
    <property type="match status" value="1"/>
</dbReference>
<proteinExistence type="predicted"/>
<dbReference type="Pfam" id="PF10111">
    <property type="entry name" value="Glyco_tranf_2_2"/>
    <property type="match status" value="1"/>
</dbReference>
<evidence type="ECO:0000313" key="3">
    <source>
        <dbReference type="Proteomes" id="UP000256650"/>
    </source>
</evidence>
<gene>
    <name evidence="2" type="ORF">CQA43_01495</name>
</gene>
<evidence type="ECO:0000259" key="1">
    <source>
        <dbReference type="Pfam" id="PF10111"/>
    </source>
</evidence>